<evidence type="ECO:0000313" key="1">
    <source>
        <dbReference type="EMBL" id="WOL20103.1"/>
    </source>
</evidence>
<accession>A0AAQ3L3M1</accession>
<gene>
    <name evidence="1" type="ORF">Cni_G28905</name>
</gene>
<dbReference type="Proteomes" id="UP001327560">
    <property type="component" value="Chromosome 9"/>
</dbReference>
<name>A0AAQ3L3M1_9LILI</name>
<sequence length="196" mass="22186">MRYNIRTDDETSLLKAMNAGREGNRCVMIKMSKSASTTAPLQKFCIRDIVVFLKEYLRLSAKGYEIVVFNLDQELCHSVDQSNPSEYDLSQSPAMLKTDVEASEALPSSNANMSNSITSQPKNVLPKWSSLLMAANAVMHCNLKRPRYRIRDSMSSEDEEIETSKRMRRNIYSILLRHVESATIALESISRVTRTG</sequence>
<keyword evidence="2" id="KW-1185">Reference proteome</keyword>
<protein>
    <submittedName>
        <fullName evidence="1">Uncharacterized protein</fullName>
    </submittedName>
</protein>
<organism evidence="1 2">
    <name type="scientific">Canna indica</name>
    <name type="common">Indian-shot</name>
    <dbReference type="NCBI Taxonomy" id="4628"/>
    <lineage>
        <taxon>Eukaryota</taxon>
        <taxon>Viridiplantae</taxon>
        <taxon>Streptophyta</taxon>
        <taxon>Embryophyta</taxon>
        <taxon>Tracheophyta</taxon>
        <taxon>Spermatophyta</taxon>
        <taxon>Magnoliopsida</taxon>
        <taxon>Liliopsida</taxon>
        <taxon>Zingiberales</taxon>
        <taxon>Cannaceae</taxon>
        <taxon>Canna</taxon>
    </lineage>
</organism>
<dbReference type="EMBL" id="CP136898">
    <property type="protein sequence ID" value="WOL20103.1"/>
    <property type="molecule type" value="Genomic_DNA"/>
</dbReference>
<evidence type="ECO:0000313" key="2">
    <source>
        <dbReference type="Proteomes" id="UP001327560"/>
    </source>
</evidence>
<proteinExistence type="predicted"/>
<reference evidence="1 2" key="1">
    <citation type="submission" date="2023-10" db="EMBL/GenBank/DDBJ databases">
        <title>Chromosome-scale genome assembly provides insights into flower coloration mechanisms of Canna indica.</title>
        <authorList>
            <person name="Li C."/>
        </authorList>
    </citation>
    <scope>NUCLEOTIDE SEQUENCE [LARGE SCALE GENOMIC DNA]</scope>
    <source>
        <tissue evidence="1">Flower</tissue>
    </source>
</reference>
<dbReference type="AlphaFoldDB" id="A0AAQ3L3M1"/>